<sequence length="110" mass="12370">MRTFYGKKTACVSKTREKKSGGQEDPIVCRYDTLPGLRVGFLLTVINAYRHLSLDEDGYAPGQQTALEKGGGRMPVDHTCHRRNDDNEHLNRTRYSGEDTSLSAETNYDS</sequence>
<feature type="compositionally biased region" description="Polar residues" evidence="1">
    <location>
        <begin position="98"/>
        <end position="110"/>
    </location>
</feature>
<protein>
    <submittedName>
        <fullName evidence="2">Uncharacterized protein</fullName>
    </submittedName>
</protein>
<name>K0S6Q8_THAOC</name>
<evidence type="ECO:0000313" key="3">
    <source>
        <dbReference type="Proteomes" id="UP000266841"/>
    </source>
</evidence>
<keyword evidence="3" id="KW-1185">Reference proteome</keyword>
<reference evidence="2 3" key="1">
    <citation type="journal article" date="2012" name="Genome Biol.">
        <title>Genome and low-iron response of an oceanic diatom adapted to chronic iron limitation.</title>
        <authorList>
            <person name="Lommer M."/>
            <person name="Specht M."/>
            <person name="Roy A.S."/>
            <person name="Kraemer L."/>
            <person name="Andreson R."/>
            <person name="Gutowska M.A."/>
            <person name="Wolf J."/>
            <person name="Bergner S.V."/>
            <person name="Schilhabel M.B."/>
            <person name="Klostermeier U.C."/>
            <person name="Beiko R.G."/>
            <person name="Rosenstiel P."/>
            <person name="Hippler M."/>
            <person name="Laroche J."/>
        </authorList>
    </citation>
    <scope>NUCLEOTIDE SEQUENCE [LARGE SCALE GENOMIC DNA]</scope>
    <source>
        <strain evidence="2 3">CCMP1005</strain>
    </source>
</reference>
<dbReference type="Proteomes" id="UP000266841">
    <property type="component" value="Unassembled WGS sequence"/>
</dbReference>
<dbReference type="AlphaFoldDB" id="K0S6Q8"/>
<feature type="non-terminal residue" evidence="2">
    <location>
        <position position="110"/>
    </location>
</feature>
<organism evidence="2 3">
    <name type="scientific">Thalassiosira oceanica</name>
    <name type="common">Marine diatom</name>
    <dbReference type="NCBI Taxonomy" id="159749"/>
    <lineage>
        <taxon>Eukaryota</taxon>
        <taxon>Sar</taxon>
        <taxon>Stramenopiles</taxon>
        <taxon>Ochrophyta</taxon>
        <taxon>Bacillariophyta</taxon>
        <taxon>Coscinodiscophyceae</taxon>
        <taxon>Thalassiosirophycidae</taxon>
        <taxon>Thalassiosirales</taxon>
        <taxon>Thalassiosiraceae</taxon>
        <taxon>Thalassiosira</taxon>
    </lineage>
</organism>
<accession>K0S6Q8</accession>
<dbReference type="EMBL" id="AGNL01019561">
    <property type="protein sequence ID" value="EJK61738.1"/>
    <property type="molecule type" value="Genomic_DNA"/>
</dbReference>
<proteinExistence type="predicted"/>
<evidence type="ECO:0000256" key="1">
    <source>
        <dbReference type="SAM" id="MobiDB-lite"/>
    </source>
</evidence>
<comment type="caution">
    <text evidence="2">The sequence shown here is derived from an EMBL/GenBank/DDBJ whole genome shotgun (WGS) entry which is preliminary data.</text>
</comment>
<gene>
    <name evidence="2" type="ORF">THAOC_17718</name>
</gene>
<feature type="compositionally biased region" description="Basic and acidic residues" evidence="1">
    <location>
        <begin position="75"/>
        <end position="97"/>
    </location>
</feature>
<evidence type="ECO:0000313" key="2">
    <source>
        <dbReference type="EMBL" id="EJK61738.1"/>
    </source>
</evidence>
<feature type="region of interest" description="Disordered" evidence="1">
    <location>
        <begin position="57"/>
        <end position="110"/>
    </location>
</feature>